<evidence type="ECO:0000313" key="8">
    <source>
        <dbReference type="Proteomes" id="UP000600171"/>
    </source>
</evidence>
<comment type="similarity">
    <text evidence="4">Belongs to the class I-like SAM-binding methyltransferase superfamily. RNA M5U methyltransferase family.</text>
</comment>
<evidence type="ECO:0000256" key="5">
    <source>
        <dbReference type="SAM" id="MobiDB-lite"/>
    </source>
</evidence>
<dbReference type="GO" id="GO:0070475">
    <property type="term" value="P:rRNA base methylation"/>
    <property type="evidence" value="ECO:0007669"/>
    <property type="project" value="TreeGrafter"/>
</dbReference>
<feature type="binding site" evidence="4">
    <location>
        <position position="352"/>
    </location>
    <ligand>
        <name>S-adenosyl-L-methionine</name>
        <dbReference type="ChEBI" id="CHEBI:59789"/>
    </ligand>
</feature>
<evidence type="ECO:0000313" key="7">
    <source>
        <dbReference type="EMBL" id="GGH56805.1"/>
    </source>
</evidence>
<feature type="binding site" evidence="4">
    <location>
        <position position="328"/>
    </location>
    <ligand>
        <name>S-adenosyl-L-methionine</name>
        <dbReference type="ChEBI" id="CHEBI:59789"/>
    </ligand>
</feature>
<keyword evidence="2 4" id="KW-0808">Transferase</keyword>
<feature type="region of interest" description="Disordered" evidence="5">
    <location>
        <begin position="254"/>
        <end position="280"/>
    </location>
</feature>
<dbReference type="Gene3D" id="2.40.50.1070">
    <property type="match status" value="1"/>
</dbReference>
<dbReference type="InterPro" id="IPR002792">
    <property type="entry name" value="TRAM_dom"/>
</dbReference>
<proteinExistence type="inferred from homology"/>
<dbReference type="PROSITE" id="PS50926">
    <property type="entry name" value="TRAM"/>
    <property type="match status" value="1"/>
</dbReference>
<comment type="caution">
    <text evidence="7">The sequence shown here is derived from an EMBL/GenBank/DDBJ whole genome shotgun (WGS) entry which is preliminary data.</text>
</comment>
<keyword evidence="8" id="KW-1185">Reference proteome</keyword>
<dbReference type="InterPro" id="IPR012340">
    <property type="entry name" value="NA-bd_OB-fold"/>
</dbReference>
<dbReference type="Proteomes" id="UP000600171">
    <property type="component" value="Unassembled WGS sequence"/>
</dbReference>
<dbReference type="InterPro" id="IPR010280">
    <property type="entry name" value="U5_MeTrfase_fam"/>
</dbReference>
<dbReference type="SUPFAM" id="SSF50249">
    <property type="entry name" value="Nucleic acid-binding proteins"/>
    <property type="match status" value="1"/>
</dbReference>
<dbReference type="PROSITE" id="PS51687">
    <property type="entry name" value="SAM_MT_RNA_M5U"/>
    <property type="match status" value="1"/>
</dbReference>
<dbReference type="GO" id="GO:0070041">
    <property type="term" value="F:rRNA (uridine-C5-)-methyltransferase activity"/>
    <property type="evidence" value="ECO:0007669"/>
    <property type="project" value="TreeGrafter"/>
</dbReference>
<dbReference type="RefSeq" id="WP_229722989.1">
    <property type="nucleotide sequence ID" value="NZ_BMDC01000001.1"/>
</dbReference>
<dbReference type="Gene3D" id="3.40.50.150">
    <property type="entry name" value="Vaccinia Virus protein VP39"/>
    <property type="match status" value="1"/>
</dbReference>
<dbReference type="PANTHER" id="PTHR11061:SF30">
    <property type="entry name" value="TRNA (URACIL(54)-C(5))-METHYLTRANSFERASE"/>
    <property type="match status" value="1"/>
</dbReference>
<keyword evidence="1 4" id="KW-0489">Methyltransferase</keyword>
<evidence type="ECO:0000256" key="3">
    <source>
        <dbReference type="ARBA" id="ARBA00022691"/>
    </source>
</evidence>
<sequence>MAKAPIPEELEVGKIITLTPERVAHGGSFVARAHDRVIFVRHTAIGEKVRARITGVGAKNRFFFADTVEVLEPSEHRRPHPWAPADALAQESPLGGMEFGHLNPDYQRELKTQVVREQLERLGGLPADFALLRLLRVEALSEEDLGWRTRVHFAVSPAGRVAMHPHSSAETREVEDFPLAHETLRKLNLSQLDLTGAVRLDATVSSTGEILLVFAVSTGESVESVARKITEQAGSAWGDFTAQNITLHFTEERVGGRRRGQRQPDLTRGAQSERPTVTEELDADGARLRWKVGAGGFWQIHPQAPAALTATVAEMLELSAGETVFDLYSGAGLFTAMAAAEVGAKGSVLAVEGSAVTSANARENFASGLARIKESKKTPVEVVRSDVGAHLEKILPSVASGRLGRPSAVILDPSREGAGKKVMEQCNQLAPSRIVYVACDPAALGRDTGYLRQMGWEITALRAFDMYPNTHHVETVALFEKR</sequence>
<feature type="domain" description="TRAM" evidence="6">
    <location>
        <begin position="9"/>
        <end position="69"/>
    </location>
</feature>
<name>A0A917ILG6_9MICC</name>
<dbReference type="PANTHER" id="PTHR11061">
    <property type="entry name" value="RNA M5U METHYLTRANSFERASE"/>
    <property type="match status" value="1"/>
</dbReference>
<feature type="active site" description="Nucleophile" evidence="4">
    <location>
        <position position="439"/>
    </location>
</feature>
<evidence type="ECO:0000256" key="2">
    <source>
        <dbReference type="ARBA" id="ARBA00022679"/>
    </source>
</evidence>
<reference evidence="7 8" key="1">
    <citation type="journal article" date="2014" name="Int. J. Syst. Evol. Microbiol.">
        <title>Complete genome sequence of Corynebacterium casei LMG S-19264T (=DSM 44701T), isolated from a smear-ripened cheese.</title>
        <authorList>
            <consortium name="US DOE Joint Genome Institute (JGI-PGF)"/>
            <person name="Walter F."/>
            <person name="Albersmeier A."/>
            <person name="Kalinowski J."/>
            <person name="Ruckert C."/>
        </authorList>
    </citation>
    <scope>NUCLEOTIDE SEQUENCE [LARGE SCALE GENOMIC DNA]</scope>
    <source>
        <strain evidence="7 8">CCM 8669</strain>
    </source>
</reference>
<keyword evidence="3 4" id="KW-0949">S-adenosyl-L-methionine</keyword>
<evidence type="ECO:0000256" key="4">
    <source>
        <dbReference type="PROSITE-ProRule" id="PRU01024"/>
    </source>
</evidence>
<evidence type="ECO:0000256" key="1">
    <source>
        <dbReference type="ARBA" id="ARBA00022603"/>
    </source>
</evidence>
<organism evidence="7 8">
    <name type="scientific">Rothia aerolata</name>
    <dbReference type="NCBI Taxonomy" id="1812262"/>
    <lineage>
        <taxon>Bacteria</taxon>
        <taxon>Bacillati</taxon>
        <taxon>Actinomycetota</taxon>
        <taxon>Actinomycetes</taxon>
        <taxon>Micrococcales</taxon>
        <taxon>Micrococcaceae</taxon>
        <taxon>Rothia</taxon>
    </lineage>
</organism>
<evidence type="ECO:0000259" key="6">
    <source>
        <dbReference type="PROSITE" id="PS50926"/>
    </source>
</evidence>
<dbReference type="SUPFAM" id="SSF53335">
    <property type="entry name" value="S-adenosyl-L-methionine-dependent methyltransferases"/>
    <property type="match status" value="1"/>
</dbReference>
<dbReference type="EMBL" id="BMDC01000001">
    <property type="protein sequence ID" value="GGH56805.1"/>
    <property type="molecule type" value="Genomic_DNA"/>
</dbReference>
<dbReference type="AlphaFoldDB" id="A0A917ILG6"/>
<gene>
    <name evidence="7" type="ORF">GCM10007359_01290</name>
</gene>
<accession>A0A917ILG6</accession>
<dbReference type="InterPro" id="IPR029063">
    <property type="entry name" value="SAM-dependent_MTases_sf"/>
</dbReference>
<dbReference type="Gene3D" id="2.40.50.140">
    <property type="entry name" value="Nucleic acid-binding proteins"/>
    <property type="match status" value="1"/>
</dbReference>
<protein>
    <submittedName>
        <fullName evidence="7">SAM-dependent methyltransferase</fullName>
    </submittedName>
</protein>
<feature type="binding site" evidence="4">
    <location>
        <position position="299"/>
    </location>
    <ligand>
        <name>S-adenosyl-L-methionine</name>
        <dbReference type="ChEBI" id="CHEBI:59789"/>
    </ligand>
</feature>
<dbReference type="Pfam" id="PF05958">
    <property type="entry name" value="tRNA_U5-meth_tr"/>
    <property type="match status" value="1"/>
</dbReference>
<feature type="binding site" evidence="4">
    <location>
        <position position="412"/>
    </location>
    <ligand>
        <name>S-adenosyl-L-methionine</name>
        <dbReference type="ChEBI" id="CHEBI:59789"/>
    </ligand>
</feature>